<feature type="binding site" evidence="1">
    <location>
        <begin position="34"/>
        <end position="37"/>
    </location>
    <ligand>
        <name>substrate</name>
    </ligand>
</feature>
<dbReference type="KEGG" id="pbk:Back11_34260"/>
<proteinExistence type="inferred from homology"/>
<dbReference type="AlphaFoldDB" id="A0A3G9J8E6"/>
<dbReference type="NCBIfam" id="TIGR00160">
    <property type="entry name" value="MGSA"/>
    <property type="match status" value="1"/>
</dbReference>
<dbReference type="EC" id="4.2.3.3" evidence="1"/>
<dbReference type="InterPro" id="IPR018148">
    <property type="entry name" value="Methylglyoxal_synth_AS"/>
</dbReference>
<evidence type="ECO:0000313" key="2">
    <source>
        <dbReference type="EMBL" id="BBH22081.1"/>
    </source>
</evidence>
<reference evidence="2 3" key="1">
    <citation type="submission" date="2018-11" db="EMBL/GenBank/DDBJ databases">
        <title>Complete genome sequence of Paenibacillus baekrokdamisoli strain KCTC 33723.</title>
        <authorList>
            <person name="Kang S.W."/>
            <person name="Lee K.C."/>
            <person name="Kim K.K."/>
            <person name="Kim J.S."/>
            <person name="Kim D.S."/>
            <person name="Ko S.H."/>
            <person name="Yang S.H."/>
            <person name="Lee J.S."/>
        </authorList>
    </citation>
    <scope>NUCLEOTIDE SEQUENCE [LARGE SCALE GENOMIC DNA]</scope>
    <source>
        <strain evidence="2 3">KCTC 33723</strain>
    </source>
</reference>
<dbReference type="InterPro" id="IPR004363">
    <property type="entry name" value="Methylgl_synth"/>
</dbReference>
<dbReference type="HAMAP" id="MF_00549">
    <property type="entry name" value="Methylglyoxal_synth"/>
    <property type="match status" value="1"/>
</dbReference>
<accession>A0A3G9J8E6</accession>
<comment type="function">
    <text evidence="1">Catalyzes the formation of methylglyoxal from dihydroxyacetone phosphate.</text>
</comment>
<feature type="binding site" evidence="1">
    <location>
        <begin position="54"/>
        <end position="55"/>
    </location>
    <ligand>
        <name>substrate</name>
    </ligand>
</feature>
<evidence type="ECO:0000256" key="1">
    <source>
        <dbReference type="HAMAP-Rule" id="MF_00549"/>
    </source>
</evidence>
<organism evidence="2 3">
    <name type="scientific">Paenibacillus baekrokdamisoli</name>
    <dbReference type="NCBI Taxonomy" id="1712516"/>
    <lineage>
        <taxon>Bacteria</taxon>
        <taxon>Bacillati</taxon>
        <taxon>Bacillota</taxon>
        <taxon>Bacilli</taxon>
        <taxon>Bacillales</taxon>
        <taxon>Paenibacillaceae</taxon>
        <taxon>Paenibacillus</taxon>
    </lineage>
</organism>
<sequence length="162" mass="18021">MNVAFVAHDGKKEELINFVIAYEQLFQDHALFGTGTTGTLLMANTGLDICRFKSGPLGGDQQIGAMVARNEIDLLIFFRDPLVSQPHEPDITALLRLCDVYGIPVATNMATAELLIQALHRGDFHWREIISQNRPVYLTERKMKASHSESQDVLPSITAINN</sequence>
<dbReference type="PIRSF" id="PIRSF006614">
    <property type="entry name" value="Methylglyox_syn"/>
    <property type="match status" value="1"/>
</dbReference>
<dbReference type="Pfam" id="PF02142">
    <property type="entry name" value="MGS"/>
    <property type="match status" value="1"/>
</dbReference>
<dbReference type="NCBIfam" id="NF003559">
    <property type="entry name" value="PRK05234.1"/>
    <property type="match status" value="1"/>
</dbReference>
<dbReference type="PANTHER" id="PTHR30492:SF0">
    <property type="entry name" value="METHYLGLYOXAL SYNTHASE"/>
    <property type="match status" value="1"/>
</dbReference>
<dbReference type="CDD" id="cd01422">
    <property type="entry name" value="MGS"/>
    <property type="match status" value="1"/>
</dbReference>
<gene>
    <name evidence="2" type="primary">mgsA_2</name>
    <name evidence="1" type="synonym">mgsA</name>
    <name evidence="2" type="ORF">Back11_34260</name>
</gene>
<dbReference type="Gene3D" id="3.40.50.1380">
    <property type="entry name" value="Methylglyoxal synthase-like domain"/>
    <property type="match status" value="1"/>
</dbReference>
<protein>
    <recommendedName>
        <fullName evidence="1">Methylglyoxal synthase</fullName>
        <shortName evidence="1">MGS</shortName>
        <ecNumber evidence="1">4.2.3.3</ecNumber>
    </recommendedName>
</protein>
<comment type="catalytic activity">
    <reaction evidence="1">
        <text>dihydroxyacetone phosphate = methylglyoxal + phosphate</text>
        <dbReference type="Rhea" id="RHEA:17937"/>
        <dbReference type="ChEBI" id="CHEBI:17158"/>
        <dbReference type="ChEBI" id="CHEBI:43474"/>
        <dbReference type="ChEBI" id="CHEBI:57642"/>
        <dbReference type="EC" id="4.2.3.3"/>
    </reaction>
</comment>
<feature type="binding site" evidence="1">
    <location>
        <position position="8"/>
    </location>
    <ligand>
        <name>substrate</name>
    </ligand>
</feature>
<dbReference type="InterPro" id="IPR011607">
    <property type="entry name" value="MGS-like_dom"/>
</dbReference>
<dbReference type="InterPro" id="IPR036914">
    <property type="entry name" value="MGS-like_dom_sf"/>
</dbReference>
<evidence type="ECO:0000313" key="3">
    <source>
        <dbReference type="Proteomes" id="UP000275368"/>
    </source>
</evidence>
<dbReference type="GO" id="GO:0008929">
    <property type="term" value="F:methylglyoxal synthase activity"/>
    <property type="evidence" value="ECO:0007669"/>
    <property type="project" value="UniProtKB-UniRule"/>
</dbReference>
<dbReference type="Proteomes" id="UP000275368">
    <property type="component" value="Chromosome"/>
</dbReference>
<dbReference type="GO" id="GO:0005829">
    <property type="term" value="C:cytosol"/>
    <property type="evidence" value="ECO:0007669"/>
    <property type="project" value="TreeGrafter"/>
</dbReference>
<dbReference type="EMBL" id="AP019308">
    <property type="protein sequence ID" value="BBH22081.1"/>
    <property type="molecule type" value="Genomic_DNA"/>
</dbReference>
<keyword evidence="1" id="KW-0456">Lyase</keyword>
<keyword evidence="3" id="KW-1185">Reference proteome</keyword>
<dbReference type="OrthoDB" id="9787147at2"/>
<comment type="similarity">
    <text evidence="1">Belongs to the methylglyoxal synthase family.</text>
</comment>
<feature type="active site" description="Proton donor/acceptor" evidence="1">
    <location>
        <position position="60"/>
    </location>
</feature>
<dbReference type="PROSITE" id="PS51855">
    <property type="entry name" value="MGS"/>
    <property type="match status" value="1"/>
</dbReference>
<feature type="binding site" evidence="1">
    <location>
        <position position="12"/>
    </location>
    <ligand>
        <name>substrate</name>
    </ligand>
</feature>
<dbReference type="PANTHER" id="PTHR30492">
    <property type="entry name" value="METHYLGLYOXAL SYNTHASE"/>
    <property type="match status" value="1"/>
</dbReference>
<dbReference type="PROSITE" id="PS01335">
    <property type="entry name" value="METHYLGLYOXAL_SYNTH"/>
    <property type="match status" value="1"/>
</dbReference>
<dbReference type="SUPFAM" id="SSF52335">
    <property type="entry name" value="Methylglyoxal synthase-like"/>
    <property type="match status" value="1"/>
</dbReference>
<name>A0A3G9J8E6_9BACL</name>
<dbReference type="SMART" id="SM00851">
    <property type="entry name" value="MGS"/>
    <property type="match status" value="1"/>
</dbReference>
<dbReference type="GO" id="GO:0019242">
    <property type="term" value="P:methylglyoxal biosynthetic process"/>
    <property type="evidence" value="ECO:0007669"/>
    <property type="project" value="UniProtKB-UniRule"/>
</dbReference>
<feature type="binding site" evidence="1">
    <location>
        <position position="87"/>
    </location>
    <ligand>
        <name>substrate</name>
    </ligand>
</feature>